<protein>
    <recommendedName>
        <fullName evidence="1">UBX domain-containing protein</fullName>
    </recommendedName>
</protein>
<dbReference type="Gene3D" id="3.10.20.90">
    <property type="entry name" value="Phosphatidylinositol 3-kinase Catalytic Subunit, Chain A, domain 1"/>
    <property type="match status" value="1"/>
</dbReference>
<dbReference type="GO" id="GO:0005737">
    <property type="term" value="C:cytoplasm"/>
    <property type="evidence" value="ECO:0007669"/>
    <property type="project" value="TreeGrafter"/>
</dbReference>
<dbReference type="AlphaFoldDB" id="A0A7S3IHX8"/>
<dbReference type="GO" id="GO:0012506">
    <property type="term" value="C:vesicle membrane"/>
    <property type="evidence" value="ECO:0007669"/>
    <property type="project" value="TreeGrafter"/>
</dbReference>
<dbReference type="EMBL" id="HBIH01007568">
    <property type="protein sequence ID" value="CAE0322502.1"/>
    <property type="molecule type" value="Transcribed_RNA"/>
</dbReference>
<dbReference type="InterPro" id="IPR001012">
    <property type="entry name" value="UBX_dom"/>
</dbReference>
<dbReference type="InterPro" id="IPR029071">
    <property type="entry name" value="Ubiquitin-like_domsf"/>
</dbReference>
<reference evidence="3" key="1">
    <citation type="submission" date="2021-01" db="EMBL/GenBank/DDBJ databases">
        <authorList>
            <person name="Corre E."/>
            <person name="Pelletier E."/>
            <person name="Niang G."/>
            <person name="Scheremetjew M."/>
            <person name="Finn R."/>
            <person name="Kale V."/>
            <person name="Holt S."/>
            <person name="Cochrane G."/>
            <person name="Meng A."/>
            <person name="Brown T."/>
            <person name="Cohen L."/>
        </authorList>
    </citation>
    <scope>NUCLEOTIDE SEQUENCE</scope>
    <source>
        <strain evidence="3">S3</strain>
    </source>
</reference>
<organism evidence="3">
    <name type="scientific">Strombidium inclinatum</name>
    <dbReference type="NCBI Taxonomy" id="197538"/>
    <lineage>
        <taxon>Eukaryota</taxon>
        <taxon>Sar</taxon>
        <taxon>Alveolata</taxon>
        <taxon>Ciliophora</taxon>
        <taxon>Intramacronucleata</taxon>
        <taxon>Spirotrichea</taxon>
        <taxon>Oligotrichia</taxon>
        <taxon>Strombidiidae</taxon>
        <taxon>Strombidium</taxon>
    </lineage>
</organism>
<gene>
    <name evidence="2" type="ORF">SINC0208_LOCUS3085</name>
    <name evidence="3" type="ORF">SINC0208_LOCUS3086</name>
</gene>
<dbReference type="GO" id="GO:0005634">
    <property type="term" value="C:nucleus"/>
    <property type="evidence" value="ECO:0007669"/>
    <property type="project" value="TreeGrafter"/>
</dbReference>
<dbReference type="PROSITE" id="PS50033">
    <property type="entry name" value="UBX"/>
    <property type="match status" value="1"/>
</dbReference>
<name>A0A7S3IHX8_9SPIT</name>
<dbReference type="CDD" id="cd16118">
    <property type="entry name" value="UBX2_UBXN9"/>
    <property type="match status" value="1"/>
</dbReference>
<dbReference type="PANTHER" id="PTHR46467:SF1">
    <property type="entry name" value="TETHER CONTAINING UBX DOMAIN FOR GLUT4"/>
    <property type="match status" value="1"/>
</dbReference>
<dbReference type="Pfam" id="PF00789">
    <property type="entry name" value="UBX"/>
    <property type="match status" value="1"/>
</dbReference>
<dbReference type="EMBL" id="HBIH01007567">
    <property type="protein sequence ID" value="CAE0322501.1"/>
    <property type="molecule type" value="Transcribed_RNA"/>
</dbReference>
<proteinExistence type="predicted"/>
<evidence type="ECO:0000313" key="3">
    <source>
        <dbReference type="EMBL" id="CAE0322502.1"/>
    </source>
</evidence>
<dbReference type="SUPFAM" id="SSF54236">
    <property type="entry name" value="Ubiquitin-like"/>
    <property type="match status" value="1"/>
</dbReference>
<evidence type="ECO:0000313" key="2">
    <source>
        <dbReference type="EMBL" id="CAE0322501.1"/>
    </source>
</evidence>
<evidence type="ECO:0000259" key="1">
    <source>
        <dbReference type="PROSITE" id="PS50033"/>
    </source>
</evidence>
<dbReference type="SMART" id="SM00166">
    <property type="entry name" value="UBX"/>
    <property type="match status" value="1"/>
</dbReference>
<feature type="domain" description="UBX" evidence="1">
    <location>
        <begin position="28"/>
        <end position="106"/>
    </location>
</feature>
<dbReference type="PANTHER" id="PTHR46467">
    <property type="entry name" value="TETHER CONTAINING UBX DOMAIN FOR GLUT4"/>
    <property type="match status" value="1"/>
</dbReference>
<dbReference type="GO" id="GO:0006886">
    <property type="term" value="P:intracellular protein transport"/>
    <property type="evidence" value="ECO:0007669"/>
    <property type="project" value="TreeGrafter"/>
</dbReference>
<accession>A0A7S3IHX8</accession>
<sequence>MKFLAEREQNSKFKNKRMQELDRLMHTPHHTRATVRVKFPDGYILQADFGALETVKDVYEYVGSCLFYDNRQFILYTTPPKKVLDEKVMKTSMIKAGMVPSGLIHFGWADLGETKPEDGPFMNMERLKQSITQL</sequence>